<sequence length="208" mass="23706">MAVDLDADAPLVSDLRARVSKIPGYKLVTTHADAQMVLRPGKKVSLVNRNGLRELPPSRAAADPELWVLATTDHLYHPNLRYSLRDPKKAMGILTEDLTRLSHAHEIQRFADQGRELPPRFQLVYLRREDCDLANAGCREIGENRYLEQPPRPAEKFGKGEFTNGNIISFVVENSSREDHRAYLVDIAPDFKVEAFFQTGKITHRRHR</sequence>
<accession>A0A450U0J1</accession>
<proteinExistence type="predicted"/>
<protein>
    <submittedName>
        <fullName evidence="1">Uncharacterized protein</fullName>
    </submittedName>
</protein>
<evidence type="ECO:0000313" key="1">
    <source>
        <dbReference type="EMBL" id="VFJ75738.1"/>
    </source>
</evidence>
<name>A0A450U0J1_9GAMM</name>
<dbReference type="EMBL" id="CAADFE010000086">
    <property type="protein sequence ID" value="VFJ75738.1"/>
    <property type="molecule type" value="Genomic_DNA"/>
</dbReference>
<gene>
    <name evidence="1" type="ORF">BECKFW1821C_GA0114237_108617</name>
</gene>
<reference evidence="1" key="1">
    <citation type="submission" date="2019-02" db="EMBL/GenBank/DDBJ databases">
        <authorList>
            <person name="Gruber-Vodicka R. H."/>
            <person name="Seah K. B. B."/>
        </authorList>
    </citation>
    <scope>NUCLEOTIDE SEQUENCE</scope>
    <source>
        <strain evidence="1">BECK_BZ131</strain>
    </source>
</reference>
<organism evidence="1">
    <name type="scientific">Candidatus Kentrum sp. FW</name>
    <dbReference type="NCBI Taxonomy" id="2126338"/>
    <lineage>
        <taxon>Bacteria</taxon>
        <taxon>Pseudomonadati</taxon>
        <taxon>Pseudomonadota</taxon>
        <taxon>Gammaproteobacteria</taxon>
        <taxon>Candidatus Kentrum</taxon>
    </lineage>
</organism>
<dbReference type="AlphaFoldDB" id="A0A450U0J1"/>